<keyword evidence="4" id="KW-1185">Reference proteome</keyword>
<keyword evidence="2" id="KW-1133">Transmembrane helix</keyword>
<evidence type="ECO:0008006" key="5">
    <source>
        <dbReference type="Google" id="ProtNLM"/>
    </source>
</evidence>
<accession>A0ABT6NUT5</accession>
<feature type="transmembrane region" description="Helical" evidence="2">
    <location>
        <begin position="241"/>
        <end position="260"/>
    </location>
</feature>
<keyword evidence="2" id="KW-0472">Membrane</keyword>
<feature type="region of interest" description="Disordered" evidence="1">
    <location>
        <begin position="53"/>
        <end position="75"/>
    </location>
</feature>
<sequence length="353" mass="38997">MSDVEVRRLGWCGGCGGCGRCWTLPSSFTYTIPRFLKPAGDATAQHVRSMIPSSLSSGVSRTPSRRVGVSRGRRRRARRLETYRSRLTNLPFGDSEPVPSSVEPGGDGEGMPRVNIWGMVIACVTMSVVPFGCASNIESPPLKQPPIHEGPHAPNKTITRLRACVEEYGGDLGGEAFEFHYDVKVDEEGRVASVKSDVLHANFSGCTRAALRAMEVPPELFRTWMFQPLARGDRQNNAARGLAGNLVIVGVTIALAPIIIKATGVTIVFMIGIAIAEDVVEAVRRRKSKKDKCTDGYVECMDSKVGDELGNNWNTSRCENCFRICQDEKSWPPRVRMWEDWVPCGRLEPTWRK</sequence>
<evidence type="ECO:0000256" key="1">
    <source>
        <dbReference type="SAM" id="MobiDB-lite"/>
    </source>
</evidence>
<evidence type="ECO:0000313" key="4">
    <source>
        <dbReference type="Proteomes" id="UP001160301"/>
    </source>
</evidence>
<protein>
    <recommendedName>
        <fullName evidence="5">Lipoprotein</fullName>
    </recommendedName>
</protein>
<evidence type="ECO:0000313" key="3">
    <source>
        <dbReference type="EMBL" id="MDI1432069.1"/>
    </source>
</evidence>
<feature type="compositionally biased region" description="Low complexity" evidence="1">
    <location>
        <begin position="56"/>
        <end position="70"/>
    </location>
</feature>
<dbReference type="Proteomes" id="UP001160301">
    <property type="component" value="Unassembled WGS sequence"/>
</dbReference>
<proteinExistence type="predicted"/>
<organism evidence="3 4">
    <name type="scientific">Polyangium sorediatum</name>
    <dbReference type="NCBI Taxonomy" id="889274"/>
    <lineage>
        <taxon>Bacteria</taxon>
        <taxon>Pseudomonadati</taxon>
        <taxon>Myxococcota</taxon>
        <taxon>Polyangia</taxon>
        <taxon>Polyangiales</taxon>
        <taxon>Polyangiaceae</taxon>
        <taxon>Polyangium</taxon>
    </lineage>
</organism>
<dbReference type="EMBL" id="JARZHI010000018">
    <property type="protein sequence ID" value="MDI1432069.1"/>
    <property type="molecule type" value="Genomic_DNA"/>
</dbReference>
<comment type="caution">
    <text evidence="3">The sequence shown here is derived from an EMBL/GenBank/DDBJ whole genome shotgun (WGS) entry which is preliminary data.</text>
</comment>
<name>A0ABT6NUT5_9BACT</name>
<keyword evidence="2" id="KW-0812">Transmembrane</keyword>
<feature type="transmembrane region" description="Helical" evidence="2">
    <location>
        <begin position="266"/>
        <end position="283"/>
    </location>
</feature>
<gene>
    <name evidence="3" type="ORF">QHF89_21405</name>
</gene>
<evidence type="ECO:0000256" key="2">
    <source>
        <dbReference type="SAM" id="Phobius"/>
    </source>
</evidence>
<reference evidence="3 4" key="1">
    <citation type="submission" date="2023-04" db="EMBL/GenBank/DDBJ databases">
        <title>The genome sequence of Polyangium sorediatum DSM14670.</title>
        <authorList>
            <person name="Zhang X."/>
        </authorList>
    </citation>
    <scope>NUCLEOTIDE SEQUENCE [LARGE SCALE GENOMIC DNA]</scope>
    <source>
        <strain evidence="3 4">DSM 14670</strain>
    </source>
</reference>